<dbReference type="EMBL" id="CP026111">
    <property type="protein sequence ID" value="AUT60800.1"/>
    <property type="molecule type" value="Genomic_DNA"/>
</dbReference>
<dbReference type="OrthoDB" id="9809392at2"/>
<name>A0A2I8EMV1_9BURK</name>
<feature type="repeat" description="TPR" evidence="1">
    <location>
        <begin position="88"/>
        <end position="121"/>
    </location>
</feature>
<protein>
    <submittedName>
        <fullName evidence="2">Tetratricopeptide repeat protein</fullName>
    </submittedName>
</protein>
<dbReference type="AlphaFoldDB" id="A0A2I8EMV1"/>
<dbReference type="InterPro" id="IPR037919">
    <property type="entry name" value="OGT"/>
</dbReference>
<evidence type="ECO:0000256" key="1">
    <source>
        <dbReference type="PROSITE-ProRule" id="PRU00339"/>
    </source>
</evidence>
<evidence type="ECO:0000313" key="2">
    <source>
        <dbReference type="EMBL" id="AUT60800.1"/>
    </source>
</evidence>
<dbReference type="PROSITE" id="PS50005">
    <property type="entry name" value="TPR"/>
    <property type="match status" value="3"/>
</dbReference>
<dbReference type="Pfam" id="PF13371">
    <property type="entry name" value="TPR_9"/>
    <property type="match status" value="1"/>
</dbReference>
<dbReference type="InterPro" id="IPR019734">
    <property type="entry name" value="TPR_rpt"/>
</dbReference>
<organism evidence="2 3">
    <name type="scientific">Paraburkholderia terrae</name>
    <dbReference type="NCBI Taxonomy" id="311230"/>
    <lineage>
        <taxon>Bacteria</taxon>
        <taxon>Pseudomonadati</taxon>
        <taxon>Pseudomonadota</taxon>
        <taxon>Betaproteobacteria</taxon>
        <taxon>Burkholderiales</taxon>
        <taxon>Burkholderiaceae</taxon>
        <taxon>Paraburkholderia</taxon>
    </lineage>
</organism>
<dbReference type="SUPFAM" id="SSF48452">
    <property type="entry name" value="TPR-like"/>
    <property type="match status" value="1"/>
</dbReference>
<dbReference type="SMART" id="SM00028">
    <property type="entry name" value="TPR"/>
    <property type="match status" value="5"/>
</dbReference>
<dbReference type="KEGG" id="pter:C2L65_15115"/>
<gene>
    <name evidence="2" type="ORF">C2L65_15115</name>
</gene>
<evidence type="ECO:0000313" key="3">
    <source>
        <dbReference type="Proteomes" id="UP000243502"/>
    </source>
</evidence>
<feature type="repeat" description="TPR" evidence="1">
    <location>
        <begin position="122"/>
        <end position="155"/>
    </location>
</feature>
<keyword evidence="1" id="KW-0802">TPR repeat</keyword>
<accession>A0A2I8EMV1</accession>
<dbReference type="PANTHER" id="PTHR44366">
    <property type="entry name" value="UDP-N-ACETYLGLUCOSAMINE--PEPTIDE N-ACETYLGLUCOSAMINYLTRANSFERASE 110 KDA SUBUNIT"/>
    <property type="match status" value="1"/>
</dbReference>
<proteinExistence type="predicted"/>
<dbReference type="InterPro" id="IPR011990">
    <property type="entry name" value="TPR-like_helical_dom_sf"/>
</dbReference>
<reference evidence="2 3" key="1">
    <citation type="submission" date="2018-01" db="EMBL/GenBank/DDBJ databases">
        <title>Species boundaries and ecological features among Paraburkholderia terrae DSMZ17804T, P. hospita DSMZ17164T and P. caribensis DSMZ13236T.</title>
        <authorList>
            <person name="Pratama A.A."/>
        </authorList>
    </citation>
    <scope>NUCLEOTIDE SEQUENCE [LARGE SCALE GENOMIC DNA]</scope>
    <source>
        <strain evidence="2 3">DSM 17804</strain>
    </source>
</reference>
<dbReference type="GO" id="GO:0006493">
    <property type="term" value="P:protein O-linked glycosylation"/>
    <property type="evidence" value="ECO:0007669"/>
    <property type="project" value="InterPro"/>
</dbReference>
<dbReference type="Proteomes" id="UP000243502">
    <property type="component" value="Chromosome 1"/>
</dbReference>
<feature type="repeat" description="TPR" evidence="1">
    <location>
        <begin position="54"/>
        <end position="87"/>
    </location>
</feature>
<sequence length="234" mass="25422">MQAQSAVSTSSASTSSTQLFPVTLAFALEAHRACRFIEAESLYREALAICPEQPDVLHYYGVLLHQRGQHTLALEYIDLSLELEPDNAECWNDRGFVADALGDKALALRCYRVSLALDPRSPDAHNNIAVALEAEGKLGEAVHHYREALKIDPTLADVHLNLGSALDRLMRFDDADVYYRALLSLNARTVNVCLKTRGSKEQSLDALEAALKLASQTGRGRIANGAFGAVGASV</sequence>
<dbReference type="Gene3D" id="1.25.40.10">
    <property type="entry name" value="Tetratricopeptide repeat domain"/>
    <property type="match status" value="2"/>
</dbReference>
<dbReference type="RefSeq" id="WP_042316494.1">
    <property type="nucleotide sequence ID" value="NZ_CP026111.1"/>
</dbReference>
<dbReference type="PANTHER" id="PTHR44366:SF1">
    <property type="entry name" value="UDP-N-ACETYLGLUCOSAMINE--PEPTIDE N-ACETYLGLUCOSAMINYLTRANSFERASE 110 KDA SUBUNIT"/>
    <property type="match status" value="1"/>
</dbReference>
<dbReference type="GO" id="GO:0097363">
    <property type="term" value="F:protein O-acetylglucosaminyltransferase activity"/>
    <property type="evidence" value="ECO:0007669"/>
    <property type="project" value="TreeGrafter"/>
</dbReference>
<dbReference type="Pfam" id="PF13414">
    <property type="entry name" value="TPR_11"/>
    <property type="match status" value="1"/>
</dbReference>